<dbReference type="InterPro" id="IPR043502">
    <property type="entry name" value="DNA/RNA_pol_sf"/>
</dbReference>
<evidence type="ECO:0000313" key="2">
    <source>
        <dbReference type="Proteomes" id="UP000504610"/>
    </source>
</evidence>
<dbReference type="AlphaFoldDB" id="A0A9W3CBE9"/>
<dbReference type="Proteomes" id="UP000504610">
    <property type="component" value="Chromosome 8"/>
</dbReference>
<dbReference type="PROSITE" id="PS50878">
    <property type="entry name" value="RT_POL"/>
    <property type="match status" value="1"/>
</dbReference>
<dbReference type="GO" id="GO:0003676">
    <property type="term" value="F:nucleic acid binding"/>
    <property type="evidence" value="ECO:0007669"/>
    <property type="project" value="InterPro"/>
</dbReference>
<dbReference type="GeneID" id="130499048"/>
<dbReference type="Pfam" id="PF13456">
    <property type="entry name" value="RVT_3"/>
    <property type="match status" value="1"/>
</dbReference>
<organism evidence="2 3">
    <name type="scientific">Raphanus sativus</name>
    <name type="common">Radish</name>
    <name type="synonym">Raphanus raphanistrum var. sativus</name>
    <dbReference type="NCBI Taxonomy" id="3726"/>
    <lineage>
        <taxon>Eukaryota</taxon>
        <taxon>Viridiplantae</taxon>
        <taxon>Streptophyta</taxon>
        <taxon>Embryophyta</taxon>
        <taxon>Tracheophyta</taxon>
        <taxon>Spermatophyta</taxon>
        <taxon>Magnoliopsida</taxon>
        <taxon>eudicotyledons</taxon>
        <taxon>Gunneridae</taxon>
        <taxon>Pentapetalae</taxon>
        <taxon>rosids</taxon>
        <taxon>malvids</taxon>
        <taxon>Brassicales</taxon>
        <taxon>Brassicaceae</taxon>
        <taxon>Brassiceae</taxon>
        <taxon>Raphanus</taxon>
    </lineage>
</organism>
<evidence type="ECO:0000313" key="3">
    <source>
        <dbReference type="RefSeq" id="XP_056848921.1"/>
    </source>
</evidence>
<dbReference type="KEGG" id="rsz:130499048"/>
<name>A0A9W3CBE9_RAPSA</name>
<dbReference type="InterPro" id="IPR044730">
    <property type="entry name" value="RNase_H-like_dom_plant"/>
</dbReference>
<dbReference type="GO" id="GO:0004523">
    <property type="term" value="F:RNA-DNA hybrid ribonuclease activity"/>
    <property type="evidence" value="ECO:0007669"/>
    <property type="project" value="InterPro"/>
</dbReference>
<accession>A0A9W3CBE9</accession>
<dbReference type="SUPFAM" id="SSF56672">
    <property type="entry name" value="DNA/RNA polymerases"/>
    <property type="match status" value="1"/>
</dbReference>
<dbReference type="InterPro" id="IPR000477">
    <property type="entry name" value="RT_dom"/>
</dbReference>
<protein>
    <submittedName>
        <fullName evidence="3">Uncharacterized protein LOC130499048</fullName>
    </submittedName>
</protein>
<dbReference type="Gene3D" id="3.30.420.10">
    <property type="entry name" value="Ribonuclease H-like superfamily/Ribonuclease H"/>
    <property type="match status" value="1"/>
</dbReference>
<dbReference type="Pfam" id="PF13966">
    <property type="entry name" value="zf-RVT"/>
    <property type="match status" value="1"/>
</dbReference>
<evidence type="ECO:0000259" key="1">
    <source>
        <dbReference type="PROSITE" id="PS50878"/>
    </source>
</evidence>
<dbReference type="PANTHER" id="PTHR33116:SF86">
    <property type="entry name" value="REVERSE TRANSCRIPTASE DOMAIN-CONTAINING PROTEIN"/>
    <property type="match status" value="1"/>
</dbReference>
<keyword evidence="2" id="KW-1185">Reference proteome</keyword>
<dbReference type="SUPFAM" id="SSF53098">
    <property type="entry name" value="Ribonuclease H-like"/>
    <property type="match status" value="1"/>
</dbReference>
<dbReference type="InterPro" id="IPR036397">
    <property type="entry name" value="RNaseH_sf"/>
</dbReference>
<reference evidence="3" key="2">
    <citation type="submission" date="2025-08" db="UniProtKB">
        <authorList>
            <consortium name="RefSeq"/>
        </authorList>
    </citation>
    <scope>IDENTIFICATION</scope>
    <source>
        <tissue evidence="3">Leaf</tissue>
    </source>
</reference>
<dbReference type="CDD" id="cd06222">
    <property type="entry name" value="RNase_H_like"/>
    <property type="match status" value="1"/>
</dbReference>
<dbReference type="InterPro" id="IPR012337">
    <property type="entry name" value="RNaseH-like_sf"/>
</dbReference>
<dbReference type="Pfam" id="PF00078">
    <property type="entry name" value="RVT_1"/>
    <property type="match status" value="1"/>
</dbReference>
<reference evidence="2" key="1">
    <citation type="journal article" date="2019" name="Database">
        <title>The radish genome database (RadishGD): an integrated information resource for radish genomics.</title>
        <authorList>
            <person name="Yu H.J."/>
            <person name="Baek S."/>
            <person name="Lee Y.J."/>
            <person name="Cho A."/>
            <person name="Mun J.H."/>
        </authorList>
    </citation>
    <scope>NUCLEOTIDE SEQUENCE [LARGE SCALE GENOMIC DNA]</scope>
    <source>
        <strain evidence="2">cv. WK10039</strain>
    </source>
</reference>
<feature type="domain" description="Reverse transcriptase" evidence="1">
    <location>
        <begin position="1"/>
        <end position="185"/>
    </location>
</feature>
<dbReference type="PANTHER" id="PTHR33116">
    <property type="entry name" value="REVERSE TRANSCRIPTASE ZINC-BINDING DOMAIN-CONTAINING PROTEIN-RELATED-RELATED"/>
    <property type="match status" value="1"/>
</dbReference>
<proteinExistence type="predicted"/>
<dbReference type="OrthoDB" id="1110729at2759"/>
<sequence>MAVKTDMSKAYDRIEWIFLREVLQRMGFHETWTEWVMECVSSVSYSFLINGGPQGKVVPSRGLRQGDPLSPYLFILCTEVLSGLCNKAQENGTLPGVKVGRHCPPINHLLFADDTMFFGKSNAASCATLTTILLKYEKASGQCINRAKSSITFSSKTNQECKIRVKRELNISNEGGIGKYLGLPEHFGRKKRDIFSSIVDRIKQRSQSWTTRYLSGAGKMVLLKAVLAAMPTYTMSCFKLPASLCKQIQSVLTRFWWDAKPDTRKRSWVSWDKLTCPKSAGGLGFREIEIFNDALLAKHAWRLLQDPSSLLGRILLKKYCHSSDFLSCSAPNAASHGWRGILAGREVLKKGMGWSVGNGRSIKVWGDYWLSTENQVRPIGPPTELDQHLKYTTKSGYALAKIHNGNSLDEFNWKKCIWNVQCSPKLRHFLWKLKSKALAVGETLAKRGIQVEGKCKRCGEPETLLHVMLACTTAQKVWELVPAKNKPLITSCQSVEEVLVTCTRMVNLPPIGLTTPLYPWILWVLWTSRNQLLFEDKSFLESEMLEKAIKAAKEWQSSLPIRKHVSVSTKDSPLSNSLPQVPANTYLLCSDAAWNCSTFAGGLGWVCNDSLGNLVFQGTEKQRYIASALVAEALAMKAGLLKAISSGIKDVICCSDAKSLIDAITGTTTVKSLRGLLHDFCVLSASFTSISFRFIARSCNDPADKLAKNALFVLSNNLHEVENSLM</sequence>
<dbReference type="InterPro" id="IPR002156">
    <property type="entry name" value="RNaseH_domain"/>
</dbReference>
<dbReference type="RefSeq" id="XP_056848921.1">
    <property type="nucleotide sequence ID" value="XM_056992941.1"/>
</dbReference>
<dbReference type="InterPro" id="IPR026960">
    <property type="entry name" value="RVT-Znf"/>
</dbReference>
<gene>
    <name evidence="3" type="primary">LOC130499048</name>
</gene>